<dbReference type="AlphaFoldDB" id="A0A1C6SQD0"/>
<evidence type="ECO:0000313" key="9">
    <source>
        <dbReference type="Proteomes" id="UP000198959"/>
    </source>
</evidence>
<evidence type="ECO:0000256" key="3">
    <source>
        <dbReference type="ARBA" id="ARBA00022475"/>
    </source>
</evidence>
<keyword evidence="4 7" id="KW-0812">Transmembrane</keyword>
<evidence type="ECO:0000256" key="1">
    <source>
        <dbReference type="ARBA" id="ARBA00004651"/>
    </source>
</evidence>
<name>A0A1C6SQD0_9ACTN</name>
<dbReference type="Proteomes" id="UP000198959">
    <property type="component" value="Unassembled WGS sequence"/>
</dbReference>
<keyword evidence="6 7" id="KW-0472">Membrane</keyword>
<dbReference type="STRING" id="145854.GA0074692_3172"/>
<dbReference type="Pfam" id="PF07681">
    <property type="entry name" value="DoxX"/>
    <property type="match status" value="1"/>
</dbReference>
<evidence type="ECO:0000256" key="7">
    <source>
        <dbReference type="SAM" id="Phobius"/>
    </source>
</evidence>
<keyword evidence="5 7" id="KW-1133">Transmembrane helix</keyword>
<comment type="subcellular location">
    <subcellularLocation>
        <location evidence="1">Cell membrane</location>
        <topology evidence="1">Multi-pass membrane protein</topology>
    </subcellularLocation>
</comment>
<protein>
    <submittedName>
        <fullName evidence="8">Putative oxidoreductase</fullName>
    </submittedName>
</protein>
<feature type="transmembrane region" description="Helical" evidence="7">
    <location>
        <begin position="12"/>
        <end position="28"/>
    </location>
</feature>
<dbReference type="GO" id="GO:0005886">
    <property type="term" value="C:plasma membrane"/>
    <property type="evidence" value="ECO:0007669"/>
    <property type="project" value="UniProtKB-SubCell"/>
</dbReference>
<evidence type="ECO:0000256" key="5">
    <source>
        <dbReference type="ARBA" id="ARBA00022989"/>
    </source>
</evidence>
<accession>A0A1C6SQD0</accession>
<dbReference type="InterPro" id="IPR051907">
    <property type="entry name" value="DoxX-like_oxidoreductase"/>
</dbReference>
<evidence type="ECO:0000256" key="6">
    <source>
        <dbReference type="ARBA" id="ARBA00023136"/>
    </source>
</evidence>
<feature type="transmembrane region" description="Helical" evidence="7">
    <location>
        <begin position="77"/>
        <end position="96"/>
    </location>
</feature>
<reference evidence="9" key="1">
    <citation type="submission" date="2016-06" db="EMBL/GenBank/DDBJ databases">
        <authorList>
            <person name="Varghese N."/>
            <person name="Submissions Spin"/>
        </authorList>
    </citation>
    <scope>NUCLEOTIDE SEQUENCE [LARGE SCALE GENOMIC DNA]</scope>
    <source>
        <strain evidence="9">DSM 43817</strain>
    </source>
</reference>
<keyword evidence="9" id="KW-1185">Reference proteome</keyword>
<dbReference type="RefSeq" id="WP_176738460.1">
    <property type="nucleotide sequence ID" value="NZ_FMHW01000002.1"/>
</dbReference>
<comment type="similarity">
    <text evidence="2">Belongs to the DoxX family.</text>
</comment>
<sequence>MSLPASVRDVAMLLARIGVGVVFIAHGWQKLVTNGVDGTAAFFEQSGVPLPTLAAWFAAAVELLGGAALVLGLVVPVAGVLLALNMLGAYVFVHAGNGIFVDQGGYELVLALGAASLLLAAVGAGRFSLDHLLTGRRRAATPVTTGV</sequence>
<proteinExistence type="inferred from homology"/>
<feature type="transmembrane region" description="Helical" evidence="7">
    <location>
        <begin position="48"/>
        <end position="70"/>
    </location>
</feature>
<evidence type="ECO:0000256" key="4">
    <source>
        <dbReference type="ARBA" id="ARBA00022692"/>
    </source>
</evidence>
<dbReference type="PANTHER" id="PTHR33452:SF1">
    <property type="entry name" value="INNER MEMBRANE PROTEIN YPHA-RELATED"/>
    <property type="match status" value="1"/>
</dbReference>
<keyword evidence="3" id="KW-1003">Cell membrane</keyword>
<feature type="transmembrane region" description="Helical" evidence="7">
    <location>
        <begin position="108"/>
        <end position="129"/>
    </location>
</feature>
<gene>
    <name evidence="8" type="ORF">GA0074692_3172</name>
</gene>
<evidence type="ECO:0000256" key="2">
    <source>
        <dbReference type="ARBA" id="ARBA00006679"/>
    </source>
</evidence>
<evidence type="ECO:0000313" key="8">
    <source>
        <dbReference type="EMBL" id="SCL31761.1"/>
    </source>
</evidence>
<dbReference type="EMBL" id="FMHW01000002">
    <property type="protein sequence ID" value="SCL31761.1"/>
    <property type="molecule type" value="Genomic_DNA"/>
</dbReference>
<dbReference type="PANTHER" id="PTHR33452">
    <property type="entry name" value="OXIDOREDUCTASE CATD-RELATED"/>
    <property type="match status" value="1"/>
</dbReference>
<dbReference type="InterPro" id="IPR032808">
    <property type="entry name" value="DoxX"/>
</dbReference>
<organism evidence="8 9">
    <name type="scientific">Micromonospora pallida</name>
    <dbReference type="NCBI Taxonomy" id="145854"/>
    <lineage>
        <taxon>Bacteria</taxon>
        <taxon>Bacillati</taxon>
        <taxon>Actinomycetota</taxon>
        <taxon>Actinomycetes</taxon>
        <taxon>Micromonosporales</taxon>
        <taxon>Micromonosporaceae</taxon>
        <taxon>Micromonospora</taxon>
    </lineage>
</organism>